<evidence type="ECO:0000313" key="1">
    <source>
        <dbReference type="EMBL" id="CUE70005.1"/>
    </source>
</evidence>
<sequence length="726" mass="77460">MSSEGYRVGIHLGFSYTSCATWSQYGGYESHRFAMPKKSQSKSHNSSSSSSGASGRYIKTSLFCQATSTLDGVPLLRAEEGHSSLVDLLPSLLEMSDNPLEEAEMAHNEHTGTSVHMSGQRIHRSEGGANKVPHAFLWGLFRDDTVESSVEGGGGSGAALSSHIALRVEQNTMEAAVFLVWVLRQIMDRLIANSYLNHTGGNNNKNNNNTMLVESLVLSIPTCAFTSAPYKVDALTVAADAAATYVEQLYHGNLRIGKLRIVSDALSLVASQAASLGLPISALSSQDSIPTSNDEDRVLLACHVGGVSNSFSFVKLPKDLSTDPFVLFSSVADTTAAGGDAIDHAILHHILGHHQNAYIDSPLSADAKLLLLDRICRAKEACLNDRAAVQVNLLGGPAASDPAISFKLTAELIESVATDTLFRKFTKTLQQASTSALQTSGCPRGVGTTAPHSATPQEIKKMLESLPLQAMRLLRPALVMTTGRGLLVTSLKKRVESLCRTLGATGGGLSSAAASSLSPVTFFHEQQDPNMEGMCSYGALVLEEWRKSPIAGLQATARAATHRPAMGMLFEEPQSPERRPDRLTHDVLIRTHGDCWGMLAPHGTPLPLYRTRSLELLNRNPTDSLEGSGRFSIGASGSTGGGLLHAEVDICSYLSSPENHDPTPLCSLDVWLPKLSASEGGPARFSVTLDLRIGDDGEVTVSLVHEASGTVLQKRSSKHLDIVAHS</sequence>
<organism evidence="1 2">
    <name type="scientific">Bodo saltans</name>
    <name type="common">Flagellated protozoan</name>
    <dbReference type="NCBI Taxonomy" id="75058"/>
    <lineage>
        <taxon>Eukaryota</taxon>
        <taxon>Discoba</taxon>
        <taxon>Euglenozoa</taxon>
        <taxon>Kinetoplastea</taxon>
        <taxon>Metakinetoplastina</taxon>
        <taxon>Eubodonida</taxon>
        <taxon>Bodonidae</taxon>
        <taxon>Bodo</taxon>
    </lineage>
</organism>
<evidence type="ECO:0000313" key="2">
    <source>
        <dbReference type="Proteomes" id="UP000051952"/>
    </source>
</evidence>
<dbReference type="EMBL" id="CYKH01000080">
    <property type="protein sequence ID" value="CUE70005.1"/>
    <property type="molecule type" value="Genomic_DNA"/>
</dbReference>
<proteinExistence type="predicted"/>
<dbReference type="Proteomes" id="UP000051952">
    <property type="component" value="Unassembled WGS sequence"/>
</dbReference>
<protein>
    <submittedName>
        <fullName evidence="1">Uncharacterized protein</fullName>
    </submittedName>
</protein>
<reference evidence="2" key="1">
    <citation type="submission" date="2015-09" db="EMBL/GenBank/DDBJ databases">
        <authorList>
            <consortium name="Pathogen Informatics"/>
        </authorList>
    </citation>
    <scope>NUCLEOTIDE SEQUENCE [LARGE SCALE GENOMIC DNA]</scope>
    <source>
        <strain evidence="2">Lake Konstanz</strain>
    </source>
</reference>
<name>A0A0S4IHZ0_BODSA</name>
<dbReference type="Gene3D" id="3.30.420.40">
    <property type="match status" value="1"/>
</dbReference>
<keyword evidence="2" id="KW-1185">Reference proteome</keyword>
<dbReference type="VEuPathDB" id="TriTrypDB:BSAL_52265"/>
<dbReference type="InterPro" id="IPR043129">
    <property type="entry name" value="ATPase_NBD"/>
</dbReference>
<dbReference type="Gene3D" id="3.90.640.10">
    <property type="entry name" value="Actin, Chain A, domain 4"/>
    <property type="match status" value="1"/>
</dbReference>
<gene>
    <name evidence="1" type="ORF">BSAL_52265</name>
</gene>
<accession>A0A0S4IHZ0</accession>
<dbReference type="SUPFAM" id="SSF53067">
    <property type="entry name" value="Actin-like ATPase domain"/>
    <property type="match status" value="1"/>
</dbReference>
<dbReference type="AlphaFoldDB" id="A0A0S4IHZ0"/>